<dbReference type="Gene3D" id="3.40.50.1010">
    <property type="entry name" value="5'-nuclease"/>
    <property type="match status" value="1"/>
</dbReference>
<dbReference type="InterPro" id="IPR006084">
    <property type="entry name" value="XPG/Rad2"/>
</dbReference>
<feature type="compositionally biased region" description="Acidic residues" evidence="1">
    <location>
        <begin position="524"/>
        <end position="535"/>
    </location>
</feature>
<feature type="region of interest" description="Disordered" evidence="1">
    <location>
        <begin position="251"/>
        <end position="293"/>
    </location>
</feature>
<reference evidence="2 3" key="1">
    <citation type="journal article" date="2010" name="Nature">
        <title>The Ectocarpus genome and the independent evolution of multicellularity in brown algae.</title>
        <authorList>
            <person name="Cock J.M."/>
            <person name="Sterck L."/>
            <person name="Rouze P."/>
            <person name="Scornet D."/>
            <person name="Allen A.E."/>
            <person name="Amoutzias G."/>
            <person name="Anthouard V."/>
            <person name="Artiguenave F."/>
            <person name="Aury J.M."/>
            <person name="Badger J.H."/>
            <person name="Beszteri B."/>
            <person name="Billiau K."/>
            <person name="Bonnet E."/>
            <person name="Bothwell J.H."/>
            <person name="Bowler C."/>
            <person name="Boyen C."/>
            <person name="Brownlee C."/>
            <person name="Carrano C.J."/>
            <person name="Charrier B."/>
            <person name="Cho G.Y."/>
            <person name="Coelho S.M."/>
            <person name="Collen J."/>
            <person name="Corre E."/>
            <person name="Da Silva C."/>
            <person name="Delage L."/>
            <person name="Delaroque N."/>
            <person name="Dittami S.M."/>
            <person name="Doulbeau S."/>
            <person name="Elias M."/>
            <person name="Farnham G."/>
            <person name="Gachon C.M."/>
            <person name="Gschloessl B."/>
            <person name="Heesch S."/>
            <person name="Jabbari K."/>
            <person name="Jubin C."/>
            <person name="Kawai H."/>
            <person name="Kimura K."/>
            <person name="Kloareg B."/>
            <person name="Kupper F.C."/>
            <person name="Lang D."/>
            <person name="Le Bail A."/>
            <person name="Leblanc C."/>
            <person name="Lerouge P."/>
            <person name="Lohr M."/>
            <person name="Lopez P.J."/>
            <person name="Martens C."/>
            <person name="Maumus F."/>
            <person name="Michel G."/>
            <person name="Miranda-Saavedra D."/>
            <person name="Morales J."/>
            <person name="Moreau H."/>
            <person name="Motomura T."/>
            <person name="Nagasato C."/>
            <person name="Napoli C.A."/>
            <person name="Nelson D.R."/>
            <person name="Nyvall-Collen P."/>
            <person name="Peters A.F."/>
            <person name="Pommier C."/>
            <person name="Potin P."/>
            <person name="Poulain J."/>
            <person name="Quesneville H."/>
            <person name="Read B."/>
            <person name="Rensing S.A."/>
            <person name="Ritter A."/>
            <person name="Rousvoal S."/>
            <person name="Samanta M."/>
            <person name="Samson G."/>
            <person name="Schroeder D.C."/>
            <person name="Segurens B."/>
            <person name="Strittmatter M."/>
            <person name="Tonon T."/>
            <person name="Tregear J.W."/>
            <person name="Valentin K."/>
            <person name="von Dassow P."/>
            <person name="Yamagishi T."/>
            <person name="Van de Peer Y."/>
            <person name="Wincker P."/>
        </authorList>
    </citation>
    <scope>NUCLEOTIDE SEQUENCE [LARGE SCALE GENOMIC DNA]</scope>
    <source>
        <strain evidence="3">Ec32 / CCAP1310/4</strain>
    </source>
</reference>
<dbReference type="GO" id="GO:0005634">
    <property type="term" value="C:nucleus"/>
    <property type="evidence" value="ECO:0007669"/>
    <property type="project" value="TreeGrafter"/>
</dbReference>
<evidence type="ECO:0008006" key="4">
    <source>
        <dbReference type="Google" id="ProtNLM"/>
    </source>
</evidence>
<feature type="region of interest" description="Disordered" evidence="1">
    <location>
        <begin position="17"/>
        <end position="42"/>
    </location>
</feature>
<dbReference type="InterPro" id="IPR029060">
    <property type="entry name" value="PIN-like_dom_sf"/>
</dbReference>
<dbReference type="PANTHER" id="PTHR11081">
    <property type="entry name" value="FLAP ENDONUCLEASE FAMILY MEMBER"/>
    <property type="match status" value="1"/>
</dbReference>
<feature type="compositionally biased region" description="Basic and acidic residues" evidence="1">
    <location>
        <begin position="514"/>
        <end position="523"/>
    </location>
</feature>
<dbReference type="STRING" id="2880.D7G4G5"/>
<evidence type="ECO:0000313" key="3">
    <source>
        <dbReference type="Proteomes" id="UP000002630"/>
    </source>
</evidence>
<dbReference type="InParanoid" id="D7G4G5"/>
<sequence>MKLFEDRNFLVTVVFDGRPPPAKSGTSQHRRERRQKSAQQARALHDAGGCPVEINKLASAACAFDGRVTAEIATRLRARIRGEVYIAPGKADPQLVVFQDIHLATGANVYVYANDSDLTVLGVRDRLVEVVKNARGELVGRSVRQRLLFQPTAWSFLRSGDAHGWLRQLHGIHQPVDEGLDYTPLPEPTGRRRLLLFAVIVGNDFAKFKNVGPVTAARLAFVDTESGVWAASLLPFDAVVGDLASRLLVESREEDTPAARPRGVEPAERRTPTFVRRPDQGGNHPPYRDVGAIPAGVPCGPGRCLSADRARMGPTAGYSTNEGAGGRRGCWQAEERATLETASTRPPNASSRASRARGPQDTNNYREHGFSRLPGETEDYTKWTVPKLREFVSVYRCLDNAGTSGFNKALLAQMAGDVVRVIRSCGVLDTNLAFRHPVPDLSSFEEEEARLMPDLPATGLRIKIAAAVLDMGNLSRFWAVPAAGGIMWIGTSAGASFSADKEYRVRIKLRVEEVDENAHPTEQEEKEGEEEEEVVGNDTCRRKPW</sequence>
<dbReference type="AlphaFoldDB" id="D7G4G5"/>
<dbReference type="Proteomes" id="UP000002630">
    <property type="component" value="Unassembled WGS sequence"/>
</dbReference>
<organism evidence="2 3">
    <name type="scientific">Ectocarpus siliculosus</name>
    <name type="common">Brown alga</name>
    <name type="synonym">Conferva siliculosa</name>
    <dbReference type="NCBI Taxonomy" id="2880"/>
    <lineage>
        <taxon>Eukaryota</taxon>
        <taxon>Sar</taxon>
        <taxon>Stramenopiles</taxon>
        <taxon>Ochrophyta</taxon>
        <taxon>PX clade</taxon>
        <taxon>Phaeophyceae</taxon>
        <taxon>Ectocarpales</taxon>
        <taxon>Ectocarpaceae</taxon>
        <taxon>Ectocarpus</taxon>
    </lineage>
</organism>
<feature type="compositionally biased region" description="Basic and acidic residues" evidence="1">
    <location>
        <begin position="251"/>
        <end position="279"/>
    </location>
</feature>
<accession>D7G4G5</accession>
<proteinExistence type="predicted"/>
<dbReference type="GO" id="GO:0005737">
    <property type="term" value="C:cytoplasm"/>
    <property type="evidence" value="ECO:0007669"/>
    <property type="project" value="TreeGrafter"/>
</dbReference>
<protein>
    <recommendedName>
        <fullName evidence="4">Exonuclease 1</fullName>
    </recommendedName>
</protein>
<dbReference type="GO" id="GO:0008409">
    <property type="term" value="F:5'-3' exonuclease activity"/>
    <property type="evidence" value="ECO:0007669"/>
    <property type="project" value="TreeGrafter"/>
</dbReference>
<feature type="region of interest" description="Disordered" evidence="1">
    <location>
        <begin position="514"/>
        <end position="545"/>
    </location>
</feature>
<dbReference type="PANTHER" id="PTHR11081:SF72">
    <property type="entry name" value="HOLLIDAY JUNCTION RESOLVASE YEN1"/>
    <property type="match status" value="1"/>
</dbReference>
<keyword evidence="3" id="KW-1185">Reference proteome</keyword>
<dbReference type="SUPFAM" id="SSF88723">
    <property type="entry name" value="PIN domain-like"/>
    <property type="match status" value="1"/>
</dbReference>
<evidence type="ECO:0000313" key="2">
    <source>
        <dbReference type="EMBL" id="CBJ33711.1"/>
    </source>
</evidence>
<dbReference type="GO" id="GO:0017108">
    <property type="term" value="F:5'-flap endonuclease activity"/>
    <property type="evidence" value="ECO:0007669"/>
    <property type="project" value="TreeGrafter"/>
</dbReference>
<name>D7G4G5_ECTSI</name>
<gene>
    <name evidence="2" type="ORF">Esi_0568_0004</name>
</gene>
<dbReference type="EMBL" id="FN649760">
    <property type="protein sequence ID" value="CBJ33711.1"/>
    <property type="molecule type" value="Genomic_DNA"/>
</dbReference>
<feature type="region of interest" description="Disordered" evidence="1">
    <location>
        <begin position="338"/>
        <end position="373"/>
    </location>
</feature>
<evidence type="ECO:0000256" key="1">
    <source>
        <dbReference type="SAM" id="MobiDB-lite"/>
    </source>
</evidence>
<feature type="compositionally biased region" description="Polar residues" evidence="1">
    <location>
        <begin position="340"/>
        <end position="353"/>
    </location>
</feature>